<dbReference type="InterPro" id="IPR040249">
    <property type="entry name" value="Ricin_B-like_lectin_EULS3-like"/>
</dbReference>
<accession>A0A1R3KPK9</accession>
<name>A0A1R3KPK9_9ROSI</name>
<evidence type="ECO:0008006" key="3">
    <source>
        <dbReference type="Google" id="ProtNLM"/>
    </source>
</evidence>
<dbReference type="InterPro" id="IPR035992">
    <property type="entry name" value="Ricin_B-like_lectins"/>
</dbReference>
<dbReference type="AlphaFoldDB" id="A0A1R3KPK9"/>
<dbReference type="CDD" id="cd23431">
    <property type="entry name" value="beta-trefoil_Ricin_AtEULS3-like"/>
    <property type="match status" value="1"/>
</dbReference>
<evidence type="ECO:0000313" key="1">
    <source>
        <dbReference type="EMBL" id="OMP08984.1"/>
    </source>
</evidence>
<keyword evidence="2" id="KW-1185">Reference proteome</keyword>
<comment type="caution">
    <text evidence="1">The sequence shown here is derived from an EMBL/GenBank/DDBJ whole genome shotgun (WGS) entry which is preliminary data.</text>
</comment>
<dbReference type="OrthoDB" id="7769065at2759"/>
<dbReference type="Gene3D" id="2.80.10.50">
    <property type="match status" value="1"/>
</dbReference>
<dbReference type="STRING" id="93759.A0A1R3KPK9"/>
<evidence type="ECO:0000313" key="2">
    <source>
        <dbReference type="Proteomes" id="UP000187203"/>
    </source>
</evidence>
<dbReference type="Proteomes" id="UP000187203">
    <property type="component" value="Unassembled WGS sequence"/>
</dbReference>
<gene>
    <name evidence="1" type="ORF">COLO4_05923</name>
</gene>
<reference evidence="2" key="1">
    <citation type="submission" date="2013-09" db="EMBL/GenBank/DDBJ databases">
        <title>Corchorus olitorius genome sequencing.</title>
        <authorList>
            <person name="Alam M."/>
            <person name="Haque M.S."/>
            <person name="Islam M.S."/>
            <person name="Emdad E.M."/>
            <person name="Islam M.M."/>
            <person name="Ahmed B."/>
            <person name="Halim A."/>
            <person name="Hossen Q.M.M."/>
            <person name="Hossain M.Z."/>
            <person name="Ahmed R."/>
            <person name="Khan M.M."/>
            <person name="Islam R."/>
            <person name="Rashid M.M."/>
            <person name="Khan S.A."/>
            <person name="Rahman M.S."/>
            <person name="Alam M."/>
            <person name="Yahiya A.S."/>
            <person name="Khan M.S."/>
            <person name="Azam M.S."/>
            <person name="Haque T."/>
            <person name="Lashkar M.Z.H."/>
            <person name="Akhand A.I."/>
            <person name="Morshed G."/>
            <person name="Roy S."/>
            <person name="Uddin K.S."/>
            <person name="Rabeya T."/>
            <person name="Hossain A.S."/>
            <person name="Chowdhury A."/>
            <person name="Snigdha A.R."/>
            <person name="Mortoza M.S."/>
            <person name="Matin S.A."/>
            <person name="Hoque S.M.E."/>
            <person name="Islam M.K."/>
            <person name="Roy D.K."/>
            <person name="Haider R."/>
            <person name="Moosa M.M."/>
            <person name="Elias S.M."/>
            <person name="Hasan A.M."/>
            <person name="Jahan S."/>
            <person name="Shafiuddin M."/>
            <person name="Mahmood N."/>
            <person name="Shommy N.S."/>
        </authorList>
    </citation>
    <scope>NUCLEOTIDE SEQUENCE [LARGE SCALE GENOMIC DNA]</scope>
    <source>
        <strain evidence="2">cv. O-4</strain>
    </source>
</reference>
<dbReference type="PANTHER" id="PTHR31257:SF2">
    <property type="entry name" value="RICIN B-LIKE LECTIN EULS3"/>
    <property type="match status" value="1"/>
</dbReference>
<proteinExistence type="predicted"/>
<dbReference type="SUPFAM" id="SSF50370">
    <property type="entry name" value="Ricin B-like lectins"/>
    <property type="match status" value="1"/>
</dbReference>
<organism evidence="1 2">
    <name type="scientific">Corchorus olitorius</name>
    <dbReference type="NCBI Taxonomy" id="93759"/>
    <lineage>
        <taxon>Eukaryota</taxon>
        <taxon>Viridiplantae</taxon>
        <taxon>Streptophyta</taxon>
        <taxon>Embryophyta</taxon>
        <taxon>Tracheophyta</taxon>
        <taxon>Spermatophyta</taxon>
        <taxon>Magnoliopsida</taxon>
        <taxon>eudicotyledons</taxon>
        <taxon>Gunneridae</taxon>
        <taxon>Pentapetalae</taxon>
        <taxon>rosids</taxon>
        <taxon>malvids</taxon>
        <taxon>Malvales</taxon>
        <taxon>Malvaceae</taxon>
        <taxon>Grewioideae</taxon>
        <taxon>Apeibeae</taxon>
        <taxon>Corchorus</taxon>
    </lineage>
</organism>
<dbReference type="PANTHER" id="PTHR31257">
    <property type="entry name" value="RICIN B-LIKE LECTIN EULS3"/>
    <property type="match status" value="1"/>
</dbReference>
<protein>
    <recommendedName>
        <fullName evidence="3">Ricin B lectin domain-containing protein</fullName>
    </recommendedName>
</protein>
<sequence length="183" mass="21049">MPRFPIVVELRGLIQRQPEEEEQSLGIVIDPELGKNFLSQLTNKPTYKVYCKADPRFHLTIRDDKVILAPTDPPNQFQHWYKDDKFSTIVTGQALKHSLEETKPVQLIAYNPNDVDESILWSQGEDMGGGYKRIRMVNNIHLNLDANHGCFGVHDGTMIVVSGRNTRANQKWKIEPYCKFLKN</sequence>
<dbReference type="EMBL" id="AWUE01012524">
    <property type="protein sequence ID" value="OMP08984.1"/>
    <property type="molecule type" value="Genomic_DNA"/>
</dbReference>